<proteinExistence type="inferred from homology"/>
<dbReference type="Pfam" id="PF04138">
    <property type="entry name" value="GtrA_DPMS_TM"/>
    <property type="match status" value="1"/>
</dbReference>
<dbReference type="EMBL" id="SSNT01000046">
    <property type="protein sequence ID" value="THF73910.1"/>
    <property type="molecule type" value="Genomic_DNA"/>
</dbReference>
<comment type="caution">
    <text evidence="7">The sequence shown here is derived from an EMBL/GenBank/DDBJ whole genome shotgun (WGS) entry which is preliminary data.</text>
</comment>
<evidence type="ECO:0000256" key="5">
    <source>
        <dbReference type="ARBA" id="ARBA00023136"/>
    </source>
</evidence>
<evidence type="ECO:0000313" key="7">
    <source>
        <dbReference type="EMBL" id="THF73910.1"/>
    </source>
</evidence>
<sequence length="137" mass="15650">MILGKYLNRTNTIFRFLLIGIVNTCVGISAILTLLNVVGLSYWLSTLIGNCIGAIISYVLNKRFTFKSTVKNRKGIPIFALVIIVSYLFSYQLGYEIIQKSRFLDFGIYKEEISVLLATFMYAVLNYLGQRYLTFKC</sequence>
<evidence type="ECO:0000313" key="8">
    <source>
        <dbReference type="Proteomes" id="UP000310334"/>
    </source>
</evidence>
<evidence type="ECO:0000256" key="4">
    <source>
        <dbReference type="ARBA" id="ARBA00022989"/>
    </source>
</evidence>
<name>A0A4V3WDW9_9BACI</name>
<organism evidence="7 8">
    <name type="scientific">Metabacillus sediminilitoris</name>
    <dbReference type="NCBI Taxonomy" id="2567941"/>
    <lineage>
        <taxon>Bacteria</taxon>
        <taxon>Bacillati</taxon>
        <taxon>Bacillota</taxon>
        <taxon>Bacilli</taxon>
        <taxon>Bacillales</taxon>
        <taxon>Bacillaceae</taxon>
        <taxon>Metabacillus</taxon>
    </lineage>
</organism>
<gene>
    <name evidence="7" type="ORF">E6W99_25935</name>
</gene>
<dbReference type="InterPro" id="IPR051401">
    <property type="entry name" value="GtrA_CellWall_Glycosyl"/>
</dbReference>
<evidence type="ECO:0000256" key="2">
    <source>
        <dbReference type="ARBA" id="ARBA00009399"/>
    </source>
</evidence>
<dbReference type="InterPro" id="IPR007267">
    <property type="entry name" value="GtrA_DPMS_TM"/>
</dbReference>
<dbReference type="PANTHER" id="PTHR38459">
    <property type="entry name" value="PROPHAGE BACTOPRENOL-LINKED GLUCOSE TRANSLOCASE HOMOLOG"/>
    <property type="match status" value="1"/>
</dbReference>
<dbReference type="PANTHER" id="PTHR38459:SF1">
    <property type="entry name" value="PROPHAGE BACTOPRENOL-LINKED GLUCOSE TRANSLOCASE HOMOLOG"/>
    <property type="match status" value="1"/>
</dbReference>
<keyword evidence="4" id="KW-1133">Transmembrane helix</keyword>
<comment type="subcellular location">
    <subcellularLocation>
        <location evidence="1">Membrane</location>
        <topology evidence="1">Multi-pass membrane protein</topology>
    </subcellularLocation>
</comment>
<dbReference type="GO" id="GO:0000271">
    <property type="term" value="P:polysaccharide biosynthetic process"/>
    <property type="evidence" value="ECO:0007669"/>
    <property type="project" value="InterPro"/>
</dbReference>
<keyword evidence="8" id="KW-1185">Reference proteome</keyword>
<evidence type="ECO:0000256" key="3">
    <source>
        <dbReference type="ARBA" id="ARBA00022692"/>
    </source>
</evidence>
<reference evidence="7 8" key="1">
    <citation type="submission" date="2019-04" db="EMBL/GenBank/DDBJ databases">
        <title>Bacillus sediminilitoris sp. nov., isolated from a tidal flat sediment on the East China Sea.</title>
        <authorList>
            <person name="Wei Y."/>
            <person name="Mao H."/>
            <person name="Fang J."/>
        </authorList>
    </citation>
    <scope>NUCLEOTIDE SEQUENCE [LARGE SCALE GENOMIC DNA]</scope>
    <source>
        <strain evidence="7 8">DSL-17</strain>
    </source>
</reference>
<evidence type="ECO:0000256" key="1">
    <source>
        <dbReference type="ARBA" id="ARBA00004141"/>
    </source>
</evidence>
<keyword evidence="3" id="KW-0812">Transmembrane</keyword>
<comment type="similarity">
    <text evidence="2">Belongs to the GtrA family.</text>
</comment>
<dbReference type="OrthoDB" id="9812049at2"/>
<dbReference type="Proteomes" id="UP000310334">
    <property type="component" value="Unassembled WGS sequence"/>
</dbReference>
<protein>
    <submittedName>
        <fullName evidence="7">GtrA family protein</fullName>
    </submittedName>
</protein>
<feature type="domain" description="GtrA/DPMS transmembrane" evidence="6">
    <location>
        <begin position="15"/>
        <end position="135"/>
    </location>
</feature>
<dbReference type="GO" id="GO:0005886">
    <property type="term" value="C:plasma membrane"/>
    <property type="evidence" value="ECO:0007669"/>
    <property type="project" value="TreeGrafter"/>
</dbReference>
<accession>A0A4V3WDW9</accession>
<evidence type="ECO:0000259" key="6">
    <source>
        <dbReference type="Pfam" id="PF04138"/>
    </source>
</evidence>
<dbReference type="AlphaFoldDB" id="A0A4V3WDW9"/>
<keyword evidence="5" id="KW-0472">Membrane</keyword>